<comment type="caution">
    <text evidence="1">The sequence shown here is derived from an EMBL/GenBank/DDBJ whole genome shotgun (WGS) entry which is preliminary data.</text>
</comment>
<organism evidence="1 2">
    <name type="scientific">Paenibacillus allorhizoplanae</name>
    <dbReference type="NCBI Taxonomy" id="2905648"/>
    <lineage>
        <taxon>Bacteria</taxon>
        <taxon>Bacillati</taxon>
        <taxon>Bacillota</taxon>
        <taxon>Bacilli</taxon>
        <taxon>Bacillales</taxon>
        <taxon>Paenibacillaceae</taxon>
        <taxon>Paenibacillus</taxon>
    </lineage>
</organism>
<sequence length="66" mass="7351">MTSFGNLMWVNWKKSKSQPSEMEELAYLCGVSLRGLQLNGCCAAIPTHSQVGLFLMAHEILDFTES</sequence>
<reference evidence="1" key="1">
    <citation type="submission" date="2022-01" db="EMBL/GenBank/DDBJ databases">
        <authorList>
            <person name="Criscuolo A."/>
        </authorList>
    </citation>
    <scope>NUCLEOTIDE SEQUENCE</scope>
    <source>
        <strain evidence="1">CIP111891</strain>
    </source>
</reference>
<keyword evidence="2" id="KW-1185">Reference proteome</keyword>
<name>A0ABN8G0W5_9BACL</name>
<dbReference type="Proteomes" id="UP000838821">
    <property type="component" value="Unassembled WGS sequence"/>
</dbReference>
<protein>
    <submittedName>
        <fullName evidence="1">Uncharacterized protein</fullName>
    </submittedName>
</protein>
<evidence type="ECO:0000313" key="1">
    <source>
        <dbReference type="EMBL" id="CAH1191745.1"/>
    </source>
</evidence>
<gene>
    <name evidence="1" type="ORF">PAECIP111891_00083</name>
</gene>
<proteinExistence type="predicted"/>
<accession>A0ABN8G0W5</accession>
<dbReference type="EMBL" id="CAKMMW010000001">
    <property type="protein sequence ID" value="CAH1191745.1"/>
    <property type="molecule type" value="Genomic_DNA"/>
</dbReference>
<evidence type="ECO:0000313" key="2">
    <source>
        <dbReference type="Proteomes" id="UP000838821"/>
    </source>
</evidence>